<organism evidence="1 2">
    <name type="scientific">Streptomyces chattanoogensis</name>
    <dbReference type="NCBI Taxonomy" id="66876"/>
    <lineage>
        <taxon>Bacteria</taxon>
        <taxon>Bacillati</taxon>
        <taxon>Actinomycetota</taxon>
        <taxon>Actinomycetes</taxon>
        <taxon>Kitasatosporales</taxon>
        <taxon>Streptomycetaceae</taxon>
        <taxon>Streptomyces</taxon>
    </lineage>
</organism>
<dbReference type="Proteomes" id="UP000037982">
    <property type="component" value="Unassembled WGS sequence"/>
</dbReference>
<gene>
    <name evidence="1" type="ORF">ADL29_06810</name>
</gene>
<comment type="caution">
    <text evidence="1">The sequence shown here is derived from an EMBL/GenBank/DDBJ whole genome shotgun (WGS) entry which is preliminary data.</text>
</comment>
<dbReference type="EMBL" id="LGKG01000034">
    <property type="protein sequence ID" value="KPC65695.1"/>
    <property type="molecule type" value="Genomic_DNA"/>
</dbReference>
<protein>
    <recommendedName>
        <fullName evidence="3">DUF4406 domain-containing protein</fullName>
    </recommendedName>
</protein>
<feature type="non-terminal residue" evidence="1">
    <location>
        <position position="65"/>
    </location>
</feature>
<evidence type="ECO:0000313" key="2">
    <source>
        <dbReference type="Proteomes" id="UP000037982"/>
    </source>
</evidence>
<keyword evidence="2" id="KW-1185">Reference proteome</keyword>
<sequence>MQIHQTDQPRIVTICGSTRFRTEIADANRQLTLDGCIVLAPGVFGHSGDEMTDEQKTALDALHFR</sequence>
<reference evidence="2" key="1">
    <citation type="submission" date="2015-07" db="EMBL/GenBank/DDBJ databases">
        <authorList>
            <person name="Ju K.-S."/>
            <person name="Doroghazi J.R."/>
            <person name="Metcalf W.W."/>
        </authorList>
    </citation>
    <scope>NUCLEOTIDE SEQUENCE [LARGE SCALE GENOMIC DNA]</scope>
    <source>
        <strain evidence="2">NRRL ISP-5002</strain>
    </source>
</reference>
<name>A0A0N0XYR0_9ACTN</name>
<proteinExistence type="predicted"/>
<evidence type="ECO:0008006" key="3">
    <source>
        <dbReference type="Google" id="ProtNLM"/>
    </source>
</evidence>
<evidence type="ECO:0000313" key="1">
    <source>
        <dbReference type="EMBL" id="KPC65695.1"/>
    </source>
</evidence>
<accession>A0A0N0XYR0</accession>
<dbReference type="AlphaFoldDB" id="A0A0N0XYR0"/>